<reference evidence="10" key="1">
    <citation type="submission" date="2022-01" db="EMBL/GenBank/DDBJ databases">
        <authorList>
            <person name="King R."/>
        </authorList>
    </citation>
    <scope>NUCLEOTIDE SEQUENCE</scope>
</reference>
<feature type="domain" description="Cathepsin propeptide inhibitor" evidence="9">
    <location>
        <begin position="23"/>
        <end position="83"/>
    </location>
</feature>
<dbReference type="SUPFAM" id="SSF54001">
    <property type="entry name" value="Cysteine proteinases"/>
    <property type="match status" value="1"/>
</dbReference>
<evidence type="ECO:0000313" key="10">
    <source>
        <dbReference type="EMBL" id="CAH1163486.1"/>
    </source>
</evidence>
<proteinExistence type="inferred from homology"/>
<dbReference type="Proteomes" id="UP001153737">
    <property type="component" value="Chromosome 4"/>
</dbReference>
<keyword evidence="3" id="KW-0378">Hydrolase</keyword>
<evidence type="ECO:0000256" key="5">
    <source>
        <dbReference type="ARBA" id="ARBA00023145"/>
    </source>
</evidence>
<evidence type="ECO:0000256" key="1">
    <source>
        <dbReference type="ARBA" id="ARBA00008455"/>
    </source>
</evidence>
<dbReference type="InterPro" id="IPR038765">
    <property type="entry name" value="Papain-like_cys_pep_sf"/>
</dbReference>
<keyword evidence="11" id="KW-1185">Reference proteome</keyword>
<dbReference type="SMART" id="SM00645">
    <property type="entry name" value="Pept_C1"/>
    <property type="match status" value="1"/>
</dbReference>
<dbReference type="InterPro" id="IPR025661">
    <property type="entry name" value="Pept_asp_AS"/>
</dbReference>
<dbReference type="PROSITE" id="PS00139">
    <property type="entry name" value="THIOL_PROTEASE_CYS"/>
    <property type="match status" value="1"/>
</dbReference>
<dbReference type="InterPro" id="IPR000668">
    <property type="entry name" value="Peptidase_C1A_C"/>
</dbReference>
<dbReference type="InterPro" id="IPR025660">
    <property type="entry name" value="Pept_his_AS"/>
</dbReference>
<dbReference type="PRINTS" id="PR00705">
    <property type="entry name" value="PAPAIN"/>
</dbReference>
<dbReference type="PROSITE" id="PS00639">
    <property type="entry name" value="THIOL_PROTEASE_HIS"/>
    <property type="match status" value="1"/>
</dbReference>
<dbReference type="Pfam" id="PF08246">
    <property type="entry name" value="Inhibitor_I29"/>
    <property type="match status" value="1"/>
</dbReference>
<evidence type="ECO:0000313" key="11">
    <source>
        <dbReference type="Proteomes" id="UP001153737"/>
    </source>
</evidence>
<dbReference type="InterPro" id="IPR039417">
    <property type="entry name" value="Peptidase_C1A_papain-like"/>
</dbReference>
<feature type="signal peptide" evidence="7">
    <location>
        <begin position="1"/>
        <end position="16"/>
    </location>
</feature>
<dbReference type="EMBL" id="OU896710">
    <property type="protein sequence ID" value="CAH1163486.1"/>
    <property type="molecule type" value="Genomic_DNA"/>
</dbReference>
<reference evidence="10" key="2">
    <citation type="submission" date="2022-10" db="EMBL/GenBank/DDBJ databases">
        <authorList>
            <consortium name="ENA_rothamsted_submissions"/>
            <consortium name="culmorum"/>
            <person name="King R."/>
        </authorList>
    </citation>
    <scope>NUCLEOTIDE SEQUENCE</scope>
</reference>
<gene>
    <name evidence="10" type="ORF">PHAECO_LOCUS8852</name>
</gene>
<evidence type="ECO:0000256" key="2">
    <source>
        <dbReference type="ARBA" id="ARBA00022670"/>
    </source>
</evidence>
<evidence type="ECO:0000256" key="7">
    <source>
        <dbReference type="SAM" id="SignalP"/>
    </source>
</evidence>
<evidence type="ECO:0000259" key="8">
    <source>
        <dbReference type="SMART" id="SM00645"/>
    </source>
</evidence>
<evidence type="ECO:0000256" key="4">
    <source>
        <dbReference type="ARBA" id="ARBA00022807"/>
    </source>
</evidence>
<dbReference type="OrthoDB" id="10253408at2759"/>
<dbReference type="Pfam" id="PF00112">
    <property type="entry name" value="Peptidase_C1"/>
    <property type="match status" value="1"/>
</dbReference>
<dbReference type="FunFam" id="3.90.70.10:FF:000006">
    <property type="entry name" value="Cathepsin S"/>
    <property type="match status" value="1"/>
</dbReference>
<keyword evidence="2" id="KW-0645">Protease</keyword>
<dbReference type="PANTHER" id="PTHR12411">
    <property type="entry name" value="CYSTEINE PROTEASE FAMILY C1-RELATED"/>
    <property type="match status" value="1"/>
</dbReference>
<dbReference type="InterPro" id="IPR013128">
    <property type="entry name" value="Peptidase_C1A"/>
</dbReference>
<sequence length="329" mass="36457">MKFLVVLATVILTVNALTDSGEWAAFKEKHGKTYKSALEESVRYSIFQNNLRKIEDHNARYDSGEETYYLGTTIFADMSTEEFKAMLKRQMKKRPALDDALKHEYDPENKLPESVDWRKEGAVTPVQNQGHCGSCWAFSATGSLEGQHAIKNNVTTLLSSQQLLDCSTSYGNGDCNKGGEMTYAFDYVKDNGIEPASKYPYEGVQQSCRYTASETIVKVASYVELEKGNEDSLKDAVANKGPVSVGIDGDTIQLYLGGIFSSILCSHDLNHGVLVVGYGTEKVLFSNTDYWIVKNSWGSGWGEDGYMKVKRNAKSMCGIADEPVYPIIV</sequence>
<dbReference type="InterPro" id="IPR013201">
    <property type="entry name" value="Prot_inhib_I29"/>
</dbReference>
<evidence type="ECO:0000259" key="9">
    <source>
        <dbReference type="SMART" id="SM00848"/>
    </source>
</evidence>
<dbReference type="InterPro" id="IPR000169">
    <property type="entry name" value="Pept_cys_AS"/>
</dbReference>
<protein>
    <submittedName>
        <fullName evidence="10">Uncharacterized protein</fullName>
    </submittedName>
</protein>
<keyword evidence="5" id="KW-0865">Zymogen</keyword>
<dbReference type="SMART" id="SM00848">
    <property type="entry name" value="Inhibitor_I29"/>
    <property type="match status" value="1"/>
</dbReference>
<keyword evidence="7" id="KW-0732">Signal</keyword>
<dbReference type="GO" id="GO:0008234">
    <property type="term" value="F:cysteine-type peptidase activity"/>
    <property type="evidence" value="ECO:0007669"/>
    <property type="project" value="UniProtKB-KW"/>
</dbReference>
<dbReference type="CDD" id="cd02248">
    <property type="entry name" value="Peptidase_C1A"/>
    <property type="match status" value="1"/>
</dbReference>
<dbReference type="PROSITE" id="PS00640">
    <property type="entry name" value="THIOL_PROTEASE_ASN"/>
    <property type="match status" value="1"/>
</dbReference>
<keyword evidence="4" id="KW-0788">Thiol protease</keyword>
<name>A0A9P0DUK4_PHACE</name>
<keyword evidence="6" id="KW-1015">Disulfide bond</keyword>
<comment type="similarity">
    <text evidence="1">Belongs to the peptidase C1 family.</text>
</comment>
<feature type="chain" id="PRO_5040268593" evidence="7">
    <location>
        <begin position="17"/>
        <end position="329"/>
    </location>
</feature>
<dbReference type="GO" id="GO:0006508">
    <property type="term" value="P:proteolysis"/>
    <property type="evidence" value="ECO:0007669"/>
    <property type="project" value="UniProtKB-KW"/>
</dbReference>
<evidence type="ECO:0000256" key="3">
    <source>
        <dbReference type="ARBA" id="ARBA00022801"/>
    </source>
</evidence>
<evidence type="ECO:0000256" key="6">
    <source>
        <dbReference type="ARBA" id="ARBA00023157"/>
    </source>
</evidence>
<dbReference type="AlphaFoldDB" id="A0A9P0DUK4"/>
<organism evidence="10 11">
    <name type="scientific">Phaedon cochleariae</name>
    <name type="common">Mustard beetle</name>
    <dbReference type="NCBI Taxonomy" id="80249"/>
    <lineage>
        <taxon>Eukaryota</taxon>
        <taxon>Metazoa</taxon>
        <taxon>Ecdysozoa</taxon>
        <taxon>Arthropoda</taxon>
        <taxon>Hexapoda</taxon>
        <taxon>Insecta</taxon>
        <taxon>Pterygota</taxon>
        <taxon>Neoptera</taxon>
        <taxon>Endopterygota</taxon>
        <taxon>Coleoptera</taxon>
        <taxon>Polyphaga</taxon>
        <taxon>Cucujiformia</taxon>
        <taxon>Chrysomeloidea</taxon>
        <taxon>Chrysomelidae</taxon>
        <taxon>Chrysomelinae</taxon>
        <taxon>Chrysomelini</taxon>
        <taxon>Phaedon</taxon>
    </lineage>
</organism>
<feature type="domain" description="Peptidase C1A papain C-terminal" evidence="8">
    <location>
        <begin position="111"/>
        <end position="327"/>
    </location>
</feature>
<accession>A0A9P0DUK4</accession>
<dbReference type="Gene3D" id="3.90.70.10">
    <property type="entry name" value="Cysteine proteinases"/>
    <property type="match status" value="1"/>
</dbReference>